<protein>
    <submittedName>
        <fullName evidence="2">Uncharacterized protein</fullName>
    </submittedName>
</protein>
<evidence type="ECO:0000313" key="2">
    <source>
        <dbReference type="EMBL" id="KAJ1149400.1"/>
    </source>
</evidence>
<dbReference type="AlphaFoldDB" id="A0AAV7RB85"/>
<name>A0AAV7RB85_PLEWA</name>
<organism evidence="2 3">
    <name type="scientific">Pleurodeles waltl</name>
    <name type="common">Iberian ribbed newt</name>
    <dbReference type="NCBI Taxonomy" id="8319"/>
    <lineage>
        <taxon>Eukaryota</taxon>
        <taxon>Metazoa</taxon>
        <taxon>Chordata</taxon>
        <taxon>Craniata</taxon>
        <taxon>Vertebrata</taxon>
        <taxon>Euteleostomi</taxon>
        <taxon>Amphibia</taxon>
        <taxon>Batrachia</taxon>
        <taxon>Caudata</taxon>
        <taxon>Salamandroidea</taxon>
        <taxon>Salamandridae</taxon>
        <taxon>Pleurodelinae</taxon>
        <taxon>Pleurodeles</taxon>
    </lineage>
</organism>
<dbReference type="Proteomes" id="UP001066276">
    <property type="component" value="Chromosome 5"/>
</dbReference>
<proteinExistence type="predicted"/>
<feature type="non-terminal residue" evidence="2">
    <location>
        <position position="1"/>
    </location>
</feature>
<sequence length="294" mass="34629">MDTLDENRDTLLQELFKTTPQETAMTNTNIPHKEGLKMKFVRLERLKKQELSRWWDYTILQKYIEIKQITRGLWVILFPSFEDLSPELLKEWEQLLIRSSYGMMDILVRDAIIKRNKLLKDIYMLEKAIQETNLTEVIEKNYMILRDVLQKHQQYIKERKLRKLRKDANNYRSGNVFTYIRKYDNIKIDKQADTNQIPHDELASIASTRDSELSSISSRTSDDLNSSNRQLSNVVTNKSPFLVELERCPKGQKPSHPDQQVHIRESEEGRGKTKTIEKDEEGVTTRAASRNQVL</sequence>
<feature type="region of interest" description="Disordered" evidence="1">
    <location>
        <begin position="208"/>
        <end position="232"/>
    </location>
</feature>
<dbReference type="EMBL" id="JANPWB010000009">
    <property type="protein sequence ID" value="KAJ1149400.1"/>
    <property type="molecule type" value="Genomic_DNA"/>
</dbReference>
<feature type="non-terminal residue" evidence="2">
    <location>
        <position position="294"/>
    </location>
</feature>
<comment type="caution">
    <text evidence="2">The sequence shown here is derived from an EMBL/GenBank/DDBJ whole genome shotgun (WGS) entry which is preliminary data.</text>
</comment>
<evidence type="ECO:0000313" key="3">
    <source>
        <dbReference type="Proteomes" id="UP001066276"/>
    </source>
</evidence>
<feature type="region of interest" description="Disordered" evidence="1">
    <location>
        <begin position="248"/>
        <end position="294"/>
    </location>
</feature>
<keyword evidence="3" id="KW-1185">Reference proteome</keyword>
<feature type="compositionally biased region" description="Basic and acidic residues" evidence="1">
    <location>
        <begin position="248"/>
        <end position="283"/>
    </location>
</feature>
<evidence type="ECO:0000256" key="1">
    <source>
        <dbReference type="SAM" id="MobiDB-lite"/>
    </source>
</evidence>
<accession>A0AAV7RB85</accession>
<reference evidence="2" key="1">
    <citation type="journal article" date="2022" name="bioRxiv">
        <title>Sequencing and chromosome-scale assembly of the giantPleurodeles waltlgenome.</title>
        <authorList>
            <person name="Brown T."/>
            <person name="Elewa A."/>
            <person name="Iarovenko S."/>
            <person name="Subramanian E."/>
            <person name="Araus A.J."/>
            <person name="Petzold A."/>
            <person name="Susuki M."/>
            <person name="Suzuki K.-i.T."/>
            <person name="Hayashi T."/>
            <person name="Toyoda A."/>
            <person name="Oliveira C."/>
            <person name="Osipova E."/>
            <person name="Leigh N.D."/>
            <person name="Simon A."/>
            <person name="Yun M.H."/>
        </authorList>
    </citation>
    <scope>NUCLEOTIDE SEQUENCE</scope>
    <source>
        <strain evidence="2">20211129_DDA</strain>
        <tissue evidence="2">Liver</tissue>
    </source>
</reference>
<gene>
    <name evidence="2" type="ORF">NDU88_002210</name>
</gene>